<keyword evidence="9 16" id="KW-0479">Metal-binding</keyword>
<dbReference type="Pfam" id="PF11798">
    <property type="entry name" value="IMS_HHH"/>
    <property type="match status" value="1"/>
</dbReference>
<dbReference type="InterPro" id="IPR024728">
    <property type="entry name" value="PolY_HhH_motif"/>
</dbReference>
<dbReference type="SUPFAM" id="SSF56672">
    <property type="entry name" value="DNA/RNA polymerases"/>
    <property type="match status" value="1"/>
</dbReference>
<accession>D9SS58</accession>
<dbReference type="RefSeq" id="WP_010074603.1">
    <property type="nucleotide sequence ID" value="NC_014393.1"/>
</dbReference>
<proteinExistence type="inferred from homology"/>
<dbReference type="GO" id="GO:0005829">
    <property type="term" value="C:cytosol"/>
    <property type="evidence" value="ECO:0007669"/>
    <property type="project" value="TreeGrafter"/>
</dbReference>
<keyword evidence="12 16" id="KW-0239">DNA-directed DNA polymerase</keyword>
<dbReference type="Gene3D" id="3.30.1490.100">
    <property type="entry name" value="DNA polymerase, Y-family, little finger domain"/>
    <property type="match status" value="1"/>
</dbReference>
<comment type="cofactor">
    <cofactor evidence="16">
        <name>Mg(2+)</name>
        <dbReference type="ChEBI" id="CHEBI:18420"/>
    </cofactor>
    <text evidence="16">Binds 2 magnesium ions per subunit.</text>
</comment>
<dbReference type="InterPro" id="IPR001126">
    <property type="entry name" value="UmuC"/>
</dbReference>
<keyword evidence="8 16" id="KW-0235">DNA replication</keyword>
<dbReference type="NCBIfam" id="NF010731">
    <property type="entry name" value="PRK14133.1"/>
    <property type="match status" value="1"/>
</dbReference>
<evidence type="ECO:0000256" key="5">
    <source>
        <dbReference type="ARBA" id="ARBA00022490"/>
    </source>
</evidence>
<dbReference type="Gene3D" id="1.10.150.20">
    <property type="entry name" value="5' to 3' exonuclease, C-terminal subdomain"/>
    <property type="match status" value="1"/>
</dbReference>
<keyword evidence="10 16" id="KW-0227">DNA damage</keyword>
<dbReference type="OrthoDB" id="9808813at2"/>
<evidence type="ECO:0000256" key="1">
    <source>
        <dbReference type="ARBA" id="ARBA00004496"/>
    </source>
</evidence>
<dbReference type="EC" id="2.7.7.7" evidence="16"/>
<keyword evidence="6 16" id="KW-0808">Transferase</keyword>
<comment type="function">
    <text evidence="16">Poorly processive, error-prone DNA polymerase involved in untargeted mutagenesis. Copies undamaged DNA at stalled replication forks, which arise in vivo from mismatched or misaligned primer ends. These misaligned primers can be extended by PolIV. Exhibits no 3'-5' exonuclease (proofreading) activity. May be involved in translesional synthesis, in conjunction with the beta clamp from PolIII.</text>
</comment>
<comment type="subunit">
    <text evidence="3 16">Monomer.</text>
</comment>
<dbReference type="Pfam" id="PF00817">
    <property type="entry name" value="IMS"/>
    <property type="match status" value="1"/>
</dbReference>
<evidence type="ECO:0000256" key="10">
    <source>
        <dbReference type="ARBA" id="ARBA00022763"/>
    </source>
</evidence>
<dbReference type="InterPro" id="IPR036775">
    <property type="entry name" value="DNA_pol_Y-fam_lit_finger_sf"/>
</dbReference>
<dbReference type="HAMAP" id="MF_01113">
    <property type="entry name" value="DNApol_IV"/>
    <property type="match status" value="1"/>
</dbReference>
<dbReference type="Gene3D" id="3.30.70.270">
    <property type="match status" value="1"/>
</dbReference>
<reference evidence="18 19" key="1">
    <citation type="submission" date="2010-08" db="EMBL/GenBank/DDBJ databases">
        <title>Complete sequence of Clostridium cellulovorans 743B.</title>
        <authorList>
            <consortium name="US DOE Joint Genome Institute"/>
            <person name="Lucas S."/>
            <person name="Copeland A."/>
            <person name="Lapidus A."/>
            <person name="Cheng J.-F."/>
            <person name="Bruce D."/>
            <person name="Goodwin L."/>
            <person name="Pitluck S."/>
            <person name="Chertkov O."/>
            <person name="Detter J.C."/>
            <person name="Han C."/>
            <person name="Tapia R."/>
            <person name="Land M."/>
            <person name="Hauser L."/>
            <person name="Chang Y.-J."/>
            <person name="Jeffries C."/>
            <person name="Kyrpides N."/>
            <person name="Ivanova N."/>
            <person name="Mikhailova N."/>
            <person name="Hemme C.L."/>
            <person name="Woyke T."/>
        </authorList>
    </citation>
    <scope>NUCLEOTIDE SEQUENCE [LARGE SCALE GENOMIC DNA]</scope>
    <source>
        <strain evidence="19">ATCC 35296 / DSM 3052 / OCM 3 / 743B</strain>
    </source>
</reference>
<dbReference type="FunFam" id="3.40.1170.60:FF:000001">
    <property type="entry name" value="DNA polymerase IV"/>
    <property type="match status" value="1"/>
</dbReference>
<organism evidence="18 19">
    <name type="scientific">Clostridium cellulovorans (strain ATCC 35296 / DSM 3052 / OCM 3 / 743B)</name>
    <dbReference type="NCBI Taxonomy" id="573061"/>
    <lineage>
        <taxon>Bacteria</taxon>
        <taxon>Bacillati</taxon>
        <taxon>Bacillota</taxon>
        <taxon>Clostridia</taxon>
        <taxon>Eubacteriales</taxon>
        <taxon>Clostridiaceae</taxon>
        <taxon>Clostridium</taxon>
    </lineage>
</organism>
<dbReference type="Pfam" id="PF11799">
    <property type="entry name" value="IMS_C"/>
    <property type="match status" value="1"/>
</dbReference>
<dbReference type="GO" id="GO:0009432">
    <property type="term" value="P:SOS response"/>
    <property type="evidence" value="ECO:0007669"/>
    <property type="project" value="TreeGrafter"/>
</dbReference>
<evidence type="ECO:0000256" key="16">
    <source>
        <dbReference type="HAMAP-Rule" id="MF_01113"/>
    </source>
</evidence>
<comment type="subcellular location">
    <subcellularLocation>
        <location evidence="1 16">Cytoplasm</location>
    </subcellularLocation>
</comment>
<evidence type="ECO:0000256" key="13">
    <source>
        <dbReference type="ARBA" id="ARBA00023125"/>
    </source>
</evidence>
<dbReference type="STRING" id="573061.Clocel_2808"/>
<comment type="catalytic activity">
    <reaction evidence="15 16">
        <text>DNA(n) + a 2'-deoxyribonucleoside 5'-triphosphate = DNA(n+1) + diphosphate</text>
        <dbReference type="Rhea" id="RHEA:22508"/>
        <dbReference type="Rhea" id="RHEA-COMP:17339"/>
        <dbReference type="Rhea" id="RHEA-COMP:17340"/>
        <dbReference type="ChEBI" id="CHEBI:33019"/>
        <dbReference type="ChEBI" id="CHEBI:61560"/>
        <dbReference type="ChEBI" id="CHEBI:173112"/>
        <dbReference type="EC" id="2.7.7.7"/>
    </reaction>
</comment>
<keyword evidence="19" id="KW-1185">Reference proteome</keyword>
<dbReference type="InterPro" id="IPR043128">
    <property type="entry name" value="Rev_trsase/Diguanyl_cyclase"/>
</dbReference>
<evidence type="ECO:0000256" key="8">
    <source>
        <dbReference type="ARBA" id="ARBA00022705"/>
    </source>
</evidence>
<dbReference type="InterPro" id="IPR043502">
    <property type="entry name" value="DNA/RNA_pol_sf"/>
</dbReference>
<dbReference type="InterPro" id="IPR022880">
    <property type="entry name" value="DNApol_IV"/>
</dbReference>
<evidence type="ECO:0000256" key="11">
    <source>
        <dbReference type="ARBA" id="ARBA00022842"/>
    </source>
</evidence>
<dbReference type="PANTHER" id="PTHR11076:SF33">
    <property type="entry name" value="DNA POLYMERASE KAPPA"/>
    <property type="match status" value="1"/>
</dbReference>
<dbReference type="eggNOG" id="COG0389">
    <property type="taxonomic scope" value="Bacteria"/>
</dbReference>
<dbReference type="AlphaFoldDB" id="D9SS58"/>
<comment type="similarity">
    <text evidence="2 16">Belongs to the DNA polymerase type-Y family.</text>
</comment>
<feature type="binding site" evidence="16">
    <location>
        <position position="10"/>
    </location>
    <ligand>
        <name>Mg(2+)</name>
        <dbReference type="ChEBI" id="CHEBI:18420"/>
    </ligand>
</feature>
<dbReference type="HOGENOM" id="CLU_012348_1_2_9"/>
<keyword evidence="7 16" id="KW-0548">Nucleotidyltransferase</keyword>
<dbReference type="KEGG" id="ccb:Clocel_2808"/>
<evidence type="ECO:0000256" key="4">
    <source>
        <dbReference type="ARBA" id="ARBA00022457"/>
    </source>
</evidence>
<dbReference type="SUPFAM" id="SSF100879">
    <property type="entry name" value="Lesion bypass DNA polymerase (Y-family), little finger domain"/>
    <property type="match status" value="1"/>
</dbReference>
<dbReference type="GO" id="GO:0006281">
    <property type="term" value="P:DNA repair"/>
    <property type="evidence" value="ECO:0007669"/>
    <property type="project" value="UniProtKB-UniRule"/>
</dbReference>
<dbReference type="GO" id="GO:0003887">
    <property type="term" value="F:DNA-directed DNA polymerase activity"/>
    <property type="evidence" value="ECO:0007669"/>
    <property type="project" value="UniProtKB-UniRule"/>
</dbReference>
<evidence type="ECO:0000313" key="19">
    <source>
        <dbReference type="Proteomes" id="UP000002730"/>
    </source>
</evidence>
<evidence type="ECO:0000313" key="18">
    <source>
        <dbReference type="EMBL" id="ADL52505.1"/>
    </source>
</evidence>
<sequence length="353" mass="40536">MTKRIIMHVDMDAFFASVEVLDDKSLKGKPIIVGGISDRGVVSTCSYEARKYGVKSAMPVYIAKKKCPHGIFLPVRYWRYKEISKEIFKIFCSLTPYVEPLSIDEAYLDLSYINEDPIECAKYIKQKVQKEIGLNLSIGISYNKFLAKLASDWNKPNGLKVITEEMIPELLFPLEISRVYGIGNKSVKRLNDIGVFNIEQLYNLPKELLRELMGKMGIEVYERIRGYDNREVVVERERKSIGRETTLAKDVEQIEELKELIYEFAKSISKTLKAKNISAKNVTIKIKTADFKSHTKSKTLNHYIVGEEDIFKEAYNILENLDIKDKIRLVGVSMSSFKEDKLEQISIFNSLSL</sequence>
<keyword evidence="5 16" id="KW-0963">Cytoplasm</keyword>
<name>D9SS58_CLOC7</name>
<evidence type="ECO:0000256" key="2">
    <source>
        <dbReference type="ARBA" id="ARBA00010945"/>
    </source>
</evidence>
<evidence type="ECO:0000256" key="9">
    <source>
        <dbReference type="ARBA" id="ARBA00022723"/>
    </source>
</evidence>
<dbReference type="CDD" id="cd03586">
    <property type="entry name" value="PolY_Pol_IV_kappa"/>
    <property type="match status" value="1"/>
</dbReference>
<dbReference type="GO" id="GO:0000287">
    <property type="term" value="F:magnesium ion binding"/>
    <property type="evidence" value="ECO:0007669"/>
    <property type="project" value="UniProtKB-UniRule"/>
</dbReference>
<evidence type="ECO:0000259" key="17">
    <source>
        <dbReference type="PROSITE" id="PS50173"/>
    </source>
</evidence>
<keyword evidence="4 16" id="KW-0515">Mutator protein</keyword>
<evidence type="ECO:0000256" key="12">
    <source>
        <dbReference type="ARBA" id="ARBA00022932"/>
    </source>
</evidence>
<dbReference type="GO" id="GO:0042276">
    <property type="term" value="P:error-prone translesion synthesis"/>
    <property type="evidence" value="ECO:0007669"/>
    <property type="project" value="TreeGrafter"/>
</dbReference>
<dbReference type="EMBL" id="CP002160">
    <property type="protein sequence ID" value="ADL52505.1"/>
    <property type="molecule type" value="Genomic_DNA"/>
</dbReference>
<dbReference type="GO" id="GO:0006261">
    <property type="term" value="P:DNA-templated DNA replication"/>
    <property type="evidence" value="ECO:0007669"/>
    <property type="project" value="UniProtKB-UniRule"/>
</dbReference>
<evidence type="ECO:0000256" key="14">
    <source>
        <dbReference type="ARBA" id="ARBA00023204"/>
    </source>
</evidence>
<dbReference type="NCBIfam" id="NF002677">
    <property type="entry name" value="PRK02406.1"/>
    <property type="match status" value="1"/>
</dbReference>
<feature type="active site" evidence="16">
    <location>
        <position position="105"/>
    </location>
</feature>
<evidence type="ECO:0000256" key="15">
    <source>
        <dbReference type="ARBA" id="ARBA00049244"/>
    </source>
</evidence>
<evidence type="ECO:0000256" key="3">
    <source>
        <dbReference type="ARBA" id="ARBA00011245"/>
    </source>
</evidence>
<keyword evidence="11 16" id="KW-0460">Magnesium</keyword>
<dbReference type="Gene3D" id="3.40.1170.60">
    <property type="match status" value="1"/>
</dbReference>
<dbReference type="GO" id="GO:0003684">
    <property type="term" value="F:damaged DNA binding"/>
    <property type="evidence" value="ECO:0007669"/>
    <property type="project" value="InterPro"/>
</dbReference>
<dbReference type="PROSITE" id="PS50173">
    <property type="entry name" value="UMUC"/>
    <property type="match status" value="1"/>
</dbReference>
<evidence type="ECO:0000256" key="7">
    <source>
        <dbReference type="ARBA" id="ARBA00022695"/>
    </source>
</evidence>
<dbReference type="InterPro" id="IPR017961">
    <property type="entry name" value="DNA_pol_Y-fam_little_finger"/>
</dbReference>
<feature type="binding site" evidence="16">
    <location>
        <position position="104"/>
    </location>
    <ligand>
        <name>Mg(2+)</name>
        <dbReference type="ChEBI" id="CHEBI:18420"/>
    </ligand>
</feature>
<feature type="site" description="Substrate discrimination" evidence="16">
    <location>
        <position position="15"/>
    </location>
</feature>
<protein>
    <recommendedName>
        <fullName evidence="16">DNA polymerase IV</fullName>
        <shortName evidence="16">Pol IV</shortName>
        <ecNumber evidence="16">2.7.7.7</ecNumber>
    </recommendedName>
</protein>
<dbReference type="InterPro" id="IPR050116">
    <property type="entry name" value="DNA_polymerase-Y"/>
</dbReference>
<dbReference type="FunFam" id="3.30.1490.100:FF:000004">
    <property type="entry name" value="DNA polymerase IV"/>
    <property type="match status" value="1"/>
</dbReference>
<dbReference type="PANTHER" id="PTHR11076">
    <property type="entry name" value="DNA REPAIR POLYMERASE UMUC / TRANSFERASE FAMILY MEMBER"/>
    <property type="match status" value="1"/>
</dbReference>
<evidence type="ECO:0000256" key="6">
    <source>
        <dbReference type="ARBA" id="ARBA00022679"/>
    </source>
</evidence>
<dbReference type="Proteomes" id="UP000002730">
    <property type="component" value="Chromosome"/>
</dbReference>
<gene>
    <name evidence="16" type="primary">dinB</name>
    <name evidence="18" type="ordered locus">Clocel_2808</name>
</gene>
<feature type="domain" description="UmuC" evidence="17">
    <location>
        <begin position="6"/>
        <end position="183"/>
    </location>
</feature>
<keyword evidence="14 16" id="KW-0234">DNA repair</keyword>
<keyword evidence="13 16" id="KW-0238">DNA-binding</keyword>